<sequence length="69" mass="7838">MLSHRVCQSFQSHDGSVERGCKDYLAGIPKCTGCWCPVMRCRREIRPSVLELHKKGTNYKDSAPICVVR</sequence>
<dbReference type="Proteomes" id="UP000024635">
    <property type="component" value="Unassembled WGS sequence"/>
</dbReference>
<name>A0A016VRN2_9BILA</name>
<reference evidence="2" key="1">
    <citation type="journal article" date="2015" name="Nat. Genet.">
        <title>The genome and transcriptome of the zoonotic hookworm Ancylostoma ceylanicum identify infection-specific gene families.</title>
        <authorList>
            <person name="Schwarz E.M."/>
            <person name="Hu Y."/>
            <person name="Antoshechkin I."/>
            <person name="Miller M.M."/>
            <person name="Sternberg P.W."/>
            <person name="Aroian R.V."/>
        </authorList>
    </citation>
    <scope>NUCLEOTIDE SEQUENCE</scope>
    <source>
        <strain evidence="2">HY135</strain>
    </source>
</reference>
<evidence type="ECO:0000313" key="2">
    <source>
        <dbReference type="Proteomes" id="UP000024635"/>
    </source>
</evidence>
<dbReference type="EMBL" id="JARK01001341">
    <property type="protein sequence ID" value="EYC29971.1"/>
    <property type="molecule type" value="Genomic_DNA"/>
</dbReference>
<dbReference type="AlphaFoldDB" id="A0A016VRN2"/>
<comment type="caution">
    <text evidence="1">The sequence shown here is derived from an EMBL/GenBank/DDBJ whole genome shotgun (WGS) entry which is preliminary data.</text>
</comment>
<evidence type="ECO:0000313" key="1">
    <source>
        <dbReference type="EMBL" id="EYC29971.1"/>
    </source>
</evidence>
<gene>
    <name evidence="1" type="primary">Acey_s0005.g2366</name>
    <name evidence="1" type="ORF">Y032_0005g2366</name>
</gene>
<proteinExistence type="predicted"/>
<accession>A0A016VRN2</accession>
<keyword evidence="2" id="KW-1185">Reference proteome</keyword>
<organism evidence="1 2">
    <name type="scientific">Ancylostoma ceylanicum</name>
    <dbReference type="NCBI Taxonomy" id="53326"/>
    <lineage>
        <taxon>Eukaryota</taxon>
        <taxon>Metazoa</taxon>
        <taxon>Ecdysozoa</taxon>
        <taxon>Nematoda</taxon>
        <taxon>Chromadorea</taxon>
        <taxon>Rhabditida</taxon>
        <taxon>Rhabditina</taxon>
        <taxon>Rhabditomorpha</taxon>
        <taxon>Strongyloidea</taxon>
        <taxon>Ancylostomatidae</taxon>
        <taxon>Ancylostomatinae</taxon>
        <taxon>Ancylostoma</taxon>
    </lineage>
</organism>
<protein>
    <submittedName>
        <fullName evidence="1">Uncharacterized protein</fullName>
    </submittedName>
</protein>